<accession>C7BVP4</accession>
<dbReference type="EMBL" id="FM207698">
    <property type="protein sequence ID" value="CAR63559.1"/>
    <property type="molecule type" value="mRNA"/>
</dbReference>
<sequence length="215" mass="23087">MRSILIYLVLLAVVIAAPPLMPDAASSGPCVDGVNNVFDLDNVGNESALYIRAKNVIAQTYDVNEKPSCYNGRASVQLPGMIKLVSGTLIVTKKFDLEKSGDLRLTVTKDSFFIGTVCMDGVSQTSLVPSSDCHRKIFPGLDKGFVDMISNPGTYDLQEIEKGAGRSNVVSLPAIPSTEAFIVTGDWEAQLTLISDGETVADIKAPSNTHWLYVS</sequence>
<feature type="signal peptide" evidence="1">
    <location>
        <begin position="1"/>
        <end position="16"/>
    </location>
</feature>
<proteinExistence type="evidence at transcript level"/>
<feature type="chain" id="PRO_5002975407" evidence="1">
    <location>
        <begin position="17"/>
        <end position="215"/>
    </location>
</feature>
<reference evidence="2" key="1">
    <citation type="submission" date="2008-08" db="EMBL/GenBank/DDBJ databases">
        <authorList>
            <person name="Zhan X.M."/>
        </authorList>
    </citation>
    <scope>NUCLEOTIDE SEQUENCE</scope>
</reference>
<evidence type="ECO:0000313" key="2">
    <source>
        <dbReference type="EMBL" id="CAR63559.1"/>
    </source>
</evidence>
<evidence type="ECO:0000256" key="1">
    <source>
        <dbReference type="SAM" id="SignalP"/>
    </source>
</evidence>
<dbReference type="AlphaFoldDB" id="C7BVP4"/>
<name>C7BVP4_ANGCA</name>
<keyword evidence="1" id="KW-0732">Signal</keyword>
<reference evidence="2" key="2">
    <citation type="journal article" date="2009" name="BMC Mol. Biol.">
        <title>Preliminary molecular characterization of the human pathogen Angiostrongylus cantonensis.</title>
        <authorList>
            <person name="He H."/>
            <person name="Cheng M."/>
            <person name="Yang X."/>
            <person name="Meng J."/>
            <person name="He A."/>
            <person name="Zheng X."/>
            <person name="Li Z."/>
            <person name="Guo P."/>
            <person name="Pan Z."/>
            <person name="Zhan X."/>
        </authorList>
    </citation>
    <scope>NUCLEOTIDE SEQUENCE</scope>
</reference>
<protein>
    <submittedName>
        <fullName evidence="2">Uncharacterized protein</fullName>
    </submittedName>
</protein>
<organism evidence="2">
    <name type="scientific">Angiostrongylus cantonensis</name>
    <name type="common">Rat lungworm</name>
    <dbReference type="NCBI Taxonomy" id="6313"/>
    <lineage>
        <taxon>Eukaryota</taxon>
        <taxon>Metazoa</taxon>
        <taxon>Ecdysozoa</taxon>
        <taxon>Nematoda</taxon>
        <taxon>Chromadorea</taxon>
        <taxon>Rhabditida</taxon>
        <taxon>Rhabditina</taxon>
        <taxon>Rhabditomorpha</taxon>
        <taxon>Strongyloidea</taxon>
        <taxon>Metastrongylidae</taxon>
        <taxon>Angiostrongylus</taxon>
    </lineage>
</organism>